<dbReference type="SMART" id="SM00192">
    <property type="entry name" value="LDLa"/>
    <property type="match status" value="2"/>
</dbReference>
<dbReference type="PROSITE" id="PS50060">
    <property type="entry name" value="MAM_2"/>
    <property type="match status" value="6"/>
</dbReference>
<feature type="domain" description="MAM" evidence="3">
    <location>
        <begin position="267"/>
        <end position="432"/>
    </location>
</feature>
<dbReference type="CDD" id="cd00112">
    <property type="entry name" value="LDLa"/>
    <property type="match status" value="2"/>
</dbReference>
<dbReference type="FunCoup" id="H2ZZX6">
    <property type="interactions" value="250"/>
</dbReference>
<accession>H2ZZX6</accession>
<dbReference type="PRINTS" id="PR00261">
    <property type="entry name" value="LDLRECEPTOR"/>
</dbReference>
<dbReference type="Pfam" id="PF00057">
    <property type="entry name" value="Ldl_recept_a"/>
    <property type="match status" value="2"/>
</dbReference>
<evidence type="ECO:0000313" key="4">
    <source>
        <dbReference type="Ensembl" id="ENSLACP00000002947.1"/>
    </source>
</evidence>
<feature type="domain" description="MAM" evidence="3">
    <location>
        <begin position="64"/>
        <end position="222"/>
    </location>
</feature>
<evidence type="ECO:0000256" key="2">
    <source>
        <dbReference type="PROSITE-ProRule" id="PRU00124"/>
    </source>
</evidence>
<evidence type="ECO:0000259" key="3">
    <source>
        <dbReference type="PROSITE" id="PS50060"/>
    </source>
</evidence>
<dbReference type="OMA" id="DLCGWYQ"/>
<dbReference type="PROSITE" id="PS50068">
    <property type="entry name" value="LDLRA_2"/>
    <property type="match status" value="2"/>
</dbReference>
<feature type="domain" description="MAM" evidence="3">
    <location>
        <begin position="667"/>
        <end position="827"/>
    </location>
</feature>
<dbReference type="SUPFAM" id="SSF57424">
    <property type="entry name" value="LDL receptor-like module"/>
    <property type="match status" value="2"/>
</dbReference>
<feature type="disulfide bond" evidence="2">
    <location>
        <begin position="229"/>
        <end position="241"/>
    </location>
</feature>
<dbReference type="Bgee" id="ENSLACG00000002637">
    <property type="expression patterns" value="Expressed in chordate pharynx"/>
</dbReference>
<dbReference type="Proteomes" id="UP000008672">
    <property type="component" value="Unassembled WGS sequence"/>
</dbReference>
<feature type="domain" description="MAM" evidence="3">
    <location>
        <begin position="829"/>
        <end position="989"/>
    </location>
</feature>
<dbReference type="Gene3D" id="4.10.400.10">
    <property type="entry name" value="Low-density Lipoprotein Receptor"/>
    <property type="match status" value="2"/>
</dbReference>
<dbReference type="EMBL" id="AFYH01178482">
    <property type="status" value="NOT_ANNOTATED_CDS"/>
    <property type="molecule type" value="Genomic_DNA"/>
</dbReference>
<dbReference type="HOGENOM" id="CLU_008233_0_0_1"/>
<dbReference type="GO" id="GO:0016020">
    <property type="term" value="C:membrane"/>
    <property type="evidence" value="ECO:0007669"/>
    <property type="project" value="InterPro"/>
</dbReference>
<dbReference type="EMBL" id="AFYH01178485">
    <property type="status" value="NOT_ANNOTATED_CDS"/>
    <property type="molecule type" value="Genomic_DNA"/>
</dbReference>
<dbReference type="InterPro" id="IPR002172">
    <property type="entry name" value="LDrepeatLR_classA_rpt"/>
</dbReference>
<proteinExistence type="predicted"/>
<dbReference type="InterPro" id="IPR051560">
    <property type="entry name" value="MAM_domain-containing"/>
</dbReference>
<dbReference type="Pfam" id="PF00629">
    <property type="entry name" value="MAM"/>
    <property type="match status" value="6"/>
</dbReference>
<keyword evidence="5" id="KW-1185">Reference proteome</keyword>
<dbReference type="GeneTree" id="ENSGT00940000162046"/>
<feature type="disulfide bond" evidence="2">
    <location>
        <begin position="248"/>
        <end position="263"/>
    </location>
</feature>
<sequence>VCMLSFFFSESICGSYLQSVSLTSVNTCNMPKDNVCDFVCHCVDCSDENMCGFHKSSIVTQTPFTCDFELDDCGWIDMSSTSYKWVRNMGCISEGTGPAMDHTLGTNLGWYLTAESHTKASLTTAVLKSPVLRHAAATCQIRVWYHIFTGTDGGNFAAKLINGNRTIDVWQRPWSSSQHWRTFVIYTGRITGEFEVILISTHSSSERGDIAIDDLEFKHCGLPAPQSKCKSGQFACGRRSCVEQDQICDGTDDCGDRSEEVQCDSYNKCDFELGLCDWEQETGSDEINWELTNKYSIPTSTPFTGPTRDHTLNNDMDFLYINSSRPTVKNDRAKLLSPHLEATKNDSCYLVLYYYLYGTHTGSLNVYYRTSVPGDLVRVGGKYGEMGDYWFKDQIEFKVDMNFQIVIEGVIGEEEKGNIALDDLILSPGCKLFNGKNTNQKSLENSLPVGTEPTLPPNPCGERQFQCDDKCISENLVCNFKSDCKDGSDEKSCGNTNFEDGEGGWRDNSVGRFKWRVEQANITNMPNTDHGTNTSQDTGHYLYLEGVQGQVMTEAKSQTQIMGPSGLACSLEMYYYFYSDSWPAGYIVVSVINTELQTHKFPWHVQGNQGKSWKHVIIPIGERPRNFQVQLVGIVDTLASGHQAIAIDDIKFINCDPEYMPLNTAELSCNFDNGMCGWYQDQNDDFEWIRDNGHRPDVLNHGPGYDHTTGTGHYLFFDASSQLVSGYRAQLITYLQPQHFGDLCLSFWYYMYGPQIGTLNVKIKLEGKNETLLWTRKGTQGNVWHLGFCTLPHQNKMFQLIFEALYDGFNGHIGLDDINLMSGVCKAQKYCSFEANSCNYISSGKYTWVWQNSATGATTNGPFFDHTTEADRGYYMIADTSKSVLPKGLTATMVSEMHEPLFNEECLQFWYHMGGNSPGTLNVYLEEKNEKKEKLFSTSMKEGTSWRYGSINIRVDESWRVIFEALGAGGVLSHIAVDDLVFRSGSCSKPGFCDFELGTCGWSNTLIPKLDSYDWDWNSGATPSKYTGPDTDHTLGTKEDIYIYMEKRERDRYTQNLNSQCFYLRYFHCFHDKYNVFFDVAALYKDQEELNVIVYSKEDYLKIWQVRGHQSKYWMSGNITVESPLEFQIVFEVKKGIIVDSGGIALDDIEYVAGMSC</sequence>
<feature type="disulfide bond" evidence="2">
    <location>
        <begin position="236"/>
        <end position="254"/>
    </location>
</feature>
<dbReference type="Ensembl" id="ENSLACT00000002972.1">
    <property type="protein sequence ID" value="ENSLACP00000002947.1"/>
    <property type="gene ID" value="ENSLACG00000002637.1"/>
</dbReference>
<dbReference type="PANTHER" id="PTHR23282:SF129">
    <property type="entry name" value="APICAL ENDOSOMAL GLYCOPROTEIN"/>
    <property type="match status" value="1"/>
</dbReference>
<reference evidence="5" key="1">
    <citation type="submission" date="2011-08" db="EMBL/GenBank/DDBJ databases">
        <title>The draft genome of Latimeria chalumnae.</title>
        <authorList>
            <person name="Di Palma F."/>
            <person name="Alfoldi J."/>
            <person name="Johnson J."/>
            <person name="Berlin A."/>
            <person name="Gnerre S."/>
            <person name="Jaffe D."/>
            <person name="MacCallum I."/>
            <person name="Young S."/>
            <person name="Walker B.J."/>
            <person name="Lander E."/>
            <person name="Lindblad-Toh K."/>
        </authorList>
    </citation>
    <scope>NUCLEOTIDE SEQUENCE [LARGE SCALE GENOMIC DNA]</scope>
    <source>
        <strain evidence="5">Wild caught</strain>
    </source>
</reference>
<name>H2ZZX6_LATCH</name>
<dbReference type="EMBL" id="AFYH01178486">
    <property type="status" value="NOT_ANNOTATED_CDS"/>
    <property type="molecule type" value="Genomic_DNA"/>
</dbReference>
<feature type="domain" description="MAM" evidence="3">
    <location>
        <begin position="991"/>
        <end position="1157"/>
    </location>
</feature>
<dbReference type="EMBL" id="AFYH01178483">
    <property type="status" value="NOT_ANNOTATED_CDS"/>
    <property type="molecule type" value="Genomic_DNA"/>
</dbReference>
<comment type="caution">
    <text evidence="2">Lacks conserved residue(s) required for the propagation of feature annotation.</text>
</comment>
<reference evidence="4" key="2">
    <citation type="submission" date="2025-08" db="UniProtKB">
        <authorList>
            <consortium name="Ensembl"/>
        </authorList>
    </citation>
    <scope>IDENTIFICATION</scope>
</reference>
<dbReference type="PROSITE" id="PS01209">
    <property type="entry name" value="LDLRA_1"/>
    <property type="match status" value="2"/>
</dbReference>
<dbReference type="InterPro" id="IPR013320">
    <property type="entry name" value="ConA-like_dom_sf"/>
</dbReference>
<evidence type="ECO:0000256" key="1">
    <source>
        <dbReference type="ARBA" id="ARBA00023157"/>
    </source>
</evidence>
<dbReference type="EMBL" id="AFYH01178484">
    <property type="status" value="NOT_ANNOTATED_CDS"/>
    <property type="molecule type" value="Genomic_DNA"/>
</dbReference>
<feature type="domain" description="MAM" evidence="3">
    <location>
        <begin position="494"/>
        <end position="657"/>
    </location>
</feature>
<dbReference type="SMART" id="SM00137">
    <property type="entry name" value="MAM"/>
    <property type="match status" value="6"/>
</dbReference>
<reference evidence="4" key="3">
    <citation type="submission" date="2025-09" db="UniProtKB">
        <authorList>
            <consortium name="Ensembl"/>
        </authorList>
    </citation>
    <scope>IDENTIFICATION</scope>
</reference>
<evidence type="ECO:0000313" key="5">
    <source>
        <dbReference type="Proteomes" id="UP000008672"/>
    </source>
</evidence>
<protein>
    <submittedName>
        <fullName evidence="4">MAM domain containing 4</fullName>
    </submittedName>
</protein>
<dbReference type="PRINTS" id="PR00020">
    <property type="entry name" value="MAMDOMAIN"/>
</dbReference>
<feature type="disulfide bond" evidence="2">
    <location>
        <begin position="478"/>
        <end position="493"/>
    </location>
</feature>
<dbReference type="PANTHER" id="PTHR23282">
    <property type="entry name" value="APICAL ENDOSOMAL GLYCOPROTEIN PRECURSOR"/>
    <property type="match status" value="1"/>
</dbReference>
<dbReference type="InterPro" id="IPR023415">
    <property type="entry name" value="LDLR_class-A_CS"/>
</dbReference>
<organism evidence="4 5">
    <name type="scientific">Latimeria chalumnae</name>
    <name type="common">Coelacanth</name>
    <dbReference type="NCBI Taxonomy" id="7897"/>
    <lineage>
        <taxon>Eukaryota</taxon>
        <taxon>Metazoa</taxon>
        <taxon>Chordata</taxon>
        <taxon>Craniata</taxon>
        <taxon>Vertebrata</taxon>
        <taxon>Euteleostomi</taxon>
        <taxon>Coelacanthiformes</taxon>
        <taxon>Coelacanthidae</taxon>
        <taxon>Latimeria</taxon>
    </lineage>
</organism>
<dbReference type="eggNOG" id="ENOG502R0P7">
    <property type="taxonomic scope" value="Eukaryota"/>
</dbReference>
<dbReference type="InterPro" id="IPR036055">
    <property type="entry name" value="LDL_receptor-like_sf"/>
</dbReference>
<dbReference type="SUPFAM" id="SSF49899">
    <property type="entry name" value="Concanavalin A-like lectins/glucanases"/>
    <property type="match status" value="6"/>
</dbReference>
<gene>
    <name evidence="4" type="primary">MAMDC4</name>
</gene>
<dbReference type="InterPro" id="IPR000998">
    <property type="entry name" value="MAM_dom"/>
</dbReference>
<keyword evidence="1 2" id="KW-1015">Disulfide bond</keyword>
<dbReference type="Gene3D" id="2.60.120.200">
    <property type="match status" value="6"/>
</dbReference>
<dbReference type="CDD" id="cd06263">
    <property type="entry name" value="MAM"/>
    <property type="match status" value="6"/>
</dbReference>
<dbReference type="AlphaFoldDB" id="H2ZZX6"/>
<dbReference type="InParanoid" id="H2ZZX6"/>